<proteinExistence type="predicted"/>
<dbReference type="AlphaFoldDB" id="A0A4S8LB86"/>
<name>A0A4S8LB86_DENBC</name>
<sequence>MYKPYYSYSLVIATWSNGPLAFMLSLPASVDFQCRQTPKYPHRPLVYRVSLTYITPDRTPVDVFNYGCTTCGKHTLWHFSTTLRSPNPVELVPNTGLTCRDFGDNSRQFYLDLLLYGDISHYHQRIPGCSPCTERMRRGRKIDVFKKIYPKDFQVDYQDVLDSGHLILATGIVRTEEVSFTLVL</sequence>
<accession>A0A4S8LB86</accession>
<dbReference type="Proteomes" id="UP000297245">
    <property type="component" value="Unassembled WGS sequence"/>
</dbReference>
<evidence type="ECO:0000313" key="1">
    <source>
        <dbReference type="EMBL" id="THU86102.1"/>
    </source>
</evidence>
<evidence type="ECO:0000313" key="2">
    <source>
        <dbReference type="Proteomes" id="UP000297245"/>
    </source>
</evidence>
<keyword evidence="2" id="KW-1185">Reference proteome</keyword>
<gene>
    <name evidence="1" type="ORF">K435DRAFT_805352</name>
</gene>
<reference evidence="1 2" key="1">
    <citation type="journal article" date="2019" name="Nat. Ecol. Evol.">
        <title>Megaphylogeny resolves global patterns of mushroom evolution.</title>
        <authorList>
            <person name="Varga T."/>
            <person name="Krizsan K."/>
            <person name="Foldi C."/>
            <person name="Dima B."/>
            <person name="Sanchez-Garcia M."/>
            <person name="Sanchez-Ramirez S."/>
            <person name="Szollosi G.J."/>
            <person name="Szarkandi J.G."/>
            <person name="Papp V."/>
            <person name="Albert L."/>
            <person name="Andreopoulos W."/>
            <person name="Angelini C."/>
            <person name="Antonin V."/>
            <person name="Barry K.W."/>
            <person name="Bougher N.L."/>
            <person name="Buchanan P."/>
            <person name="Buyck B."/>
            <person name="Bense V."/>
            <person name="Catcheside P."/>
            <person name="Chovatia M."/>
            <person name="Cooper J."/>
            <person name="Damon W."/>
            <person name="Desjardin D."/>
            <person name="Finy P."/>
            <person name="Geml J."/>
            <person name="Haridas S."/>
            <person name="Hughes K."/>
            <person name="Justo A."/>
            <person name="Karasinski D."/>
            <person name="Kautmanova I."/>
            <person name="Kiss B."/>
            <person name="Kocsube S."/>
            <person name="Kotiranta H."/>
            <person name="LaButti K.M."/>
            <person name="Lechner B.E."/>
            <person name="Liimatainen K."/>
            <person name="Lipzen A."/>
            <person name="Lukacs Z."/>
            <person name="Mihaltcheva S."/>
            <person name="Morgado L.N."/>
            <person name="Niskanen T."/>
            <person name="Noordeloos M.E."/>
            <person name="Ohm R.A."/>
            <person name="Ortiz-Santana B."/>
            <person name="Ovrebo C."/>
            <person name="Racz N."/>
            <person name="Riley R."/>
            <person name="Savchenko A."/>
            <person name="Shiryaev A."/>
            <person name="Soop K."/>
            <person name="Spirin V."/>
            <person name="Szebenyi C."/>
            <person name="Tomsovsky M."/>
            <person name="Tulloss R.E."/>
            <person name="Uehling J."/>
            <person name="Grigoriev I.V."/>
            <person name="Vagvolgyi C."/>
            <person name="Papp T."/>
            <person name="Martin F.M."/>
            <person name="Miettinen O."/>
            <person name="Hibbett D.S."/>
            <person name="Nagy L.G."/>
        </authorList>
    </citation>
    <scope>NUCLEOTIDE SEQUENCE [LARGE SCALE GENOMIC DNA]</scope>
    <source>
        <strain evidence="1 2">CBS 962.96</strain>
    </source>
</reference>
<dbReference type="EMBL" id="ML179512">
    <property type="protein sequence ID" value="THU86102.1"/>
    <property type="molecule type" value="Genomic_DNA"/>
</dbReference>
<organism evidence="1 2">
    <name type="scientific">Dendrothele bispora (strain CBS 962.96)</name>
    <dbReference type="NCBI Taxonomy" id="1314807"/>
    <lineage>
        <taxon>Eukaryota</taxon>
        <taxon>Fungi</taxon>
        <taxon>Dikarya</taxon>
        <taxon>Basidiomycota</taxon>
        <taxon>Agaricomycotina</taxon>
        <taxon>Agaricomycetes</taxon>
        <taxon>Agaricomycetidae</taxon>
        <taxon>Agaricales</taxon>
        <taxon>Agaricales incertae sedis</taxon>
        <taxon>Dendrothele</taxon>
    </lineage>
</organism>
<protein>
    <submittedName>
        <fullName evidence="1">Uncharacterized protein</fullName>
    </submittedName>
</protein>